<keyword evidence="2" id="KW-1185">Reference proteome</keyword>
<organism evidence="1 2">
    <name type="scientific">Trifolium pratense</name>
    <name type="common">Red clover</name>
    <dbReference type="NCBI Taxonomy" id="57577"/>
    <lineage>
        <taxon>Eukaryota</taxon>
        <taxon>Viridiplantae</taxon>
        <taxon>Streptophyta</taxon>
        <taxon>Embryophyta</taxon>
        <taxon>Tracheophyta</taxon>
        <taxon>Spermatophyta</taxon>
        <taxon>Magnoliopsida</taxon>
        <taxon>eudicotyledons</taxon>
        <taxon>Gunneridae</taxon>
        <taxon>Pentapetalae</taxon>
        <taxon>rosids</taxon>
        <taxon>fabids</taxon>
        <taxon>Fabales</taxon>
        <taxon>Fabaceae</taxon>
        <taxon>Papilionoideae</taxon>
        <taxon>50 kb inversion clade</taxon>
        <taxon>NPAAA clade</taxon>
        <taxon>Hologalegina</taxon>
        <taxon>IRL clade</taxon>
        <taxon>Trifolieae</taxon>
        <taxon>Trifolium</taxon>
    </lineage>
</organism>
<name>A0ACB0LRN2_TRIPR</name>
<protein>
    <submittedName>
        <fullName evidence="1">Uncharacterized protein</fullName>
    </submittedName>
</protein>
<dbReference type="EMBL" id="CASHSV030000615">
    <property type="protein sequence ID" value="CAJ2671112.1"/>
    <property type="molecule type" value="Genomic_DNA"/>
</dbReference>
<evidence type="ECO:0000313" key="1">
    <source>
        <dbReference type="EMBL" id="CAJ2671112.1"/>
    </source>
</evidence>
<dbReference type="Proteomes" id="UP001177021">
    <property type="component" value="Unassembled WGS sequence"/>
</dbReference>
<evidence type="ECO:0000313" key="2">
    <source>
        <dbReference type="Proteomes" id="UP001177021"/>
    </source>
</evidence>
<sequence>MDEGGYHVQPNHVPHILRKGIACCKSETLKMLYVQINLINEDALRPNYWGQIGRRKQKYKKHSWTAPNQQENYSILLLISNYF</sequence>
<reference evidence="1" key="1">
    <citation type="submission" date="2023-10" db="EMBL/GenBank/DDBJ databases">
        <authorList>
            <person name="Rodriguez Cubillos JULIANA M."/>
            <person name="De Vega J."/>
        </authorList>
    </citation>
    <scope>NUCLEOTIDE SEQUENCE</scope>
</reference>
<accession>A0ACB0LRN2</accession>
<gene>
    <name evidence="1" type="ORF">MILVUS5_LOCUS35025</name>
</gene>
<comment type="caution">
    <text evidence="1">The sequence shown here is derived from an EMBL/GenBank/DDBJ whole genome shotgun (WGS) entry which is preliminary data.</text>
</comment>
<proteinExistence type="predicted"/>